<protein>
    <submittedName>
        <fullName evidence="6">Galactoside O-acetyltransferase</fullName>
        <ecNumber evidence="6">2.3.1.18</ecNumber>
    </submittedName>
</protein>
<dbReference type="EMBL" id="LR134363">
    <property type="protein sequence ID" value="VEG73791.1"/>
    <property type="molecule type" value="Genomic_DNA"/>
</dbReference>
<dbReference type="Gene3D" id="2.160.10.10">
    <property type="entry name" value="Hexapeptide repeat proteins"/>
    <property type="match status" value="1"/>
</dbReference>
<evidence type="ECO:0000256" key="2">
    <source>
        <dbReference type="ARBA" id="ARBA00022679"/>
    </source>
</evidence>
<proteinExistence type="inferred from homology"/>
<dbReference type="InterPro" id="IPR024688">
    <property type="entry name" value="Mac_dom"/>
</dbReference>
<dbReference type="PROSITE" id="PS00101">
    <property type="entry name" value="HEXAPEP_TRANSFERASES"/>
    <property type="match status" value="1"/>
</dbReference>
<dbReference type="Pfam" id="PF12464">
    <property type="entry name" value="Mac"/>
    <property type="match status" value="1"/>
</dbReference>
<dbReference type="EC" id="2.3.1.18" evidence="6"/>
<gene>
    <name evidence="6" type="primary">lacA</name>
    <name evidence="6" type="ORF">NCTC11923_00403</name>
</gene>
<keyword evidence="3" id="KW-0677">Repeat</keyword>
<accession>A0A3S4TB28</accession>
<dbReference type="FunFam" id="2.160.10.10:FF:000025">
    <property type="entry name" value="Hexapeptide-repeat containing-acetyltransferase"/>
    <property type="match status" value="1"/>
</dbReference>
<evidence type="ECO:0000259" key="5">
    <source>
        <dbReference type="SMART" id="SM01266"/>
    </source>
</evidence>
<evidence type="ECO:0000313" key="7">
    <source>
        <dbReference type="Proteomes" id="UP000276899"/>
    </source>
</evidence>
<dbReference type="PANTHER" id="PTHR23416:SF23">
    <property type="entry name" value="ACETYLTRANSFERASE C18B11.09C-RELATED"/>
    <property type="match status" value="1"/>
</dbReference>
<name>A0A3S4TB28_9ACTO</name>
<dbReference type="InterPro" id="IPR001451">
    <property type="entry name" value="Hexapep"/>
</dbReference>
<feature type="domain" description="Maltose/galactoside acetyltransferase" evidence="5">
    <location>
        <begin position="16"/>
        <end position="73"/>
    </location>
</feature>
<organism evidence="6 7">
    <name type="scientific">Actinomyces slackii</name>
    <dbReference type="NCBI Taxonomy" id="52774"/>
    <lineage>
        <taxon>Bacteria</taxon>
        <taxon>Bacillati</taxon>
        <taxon>Actinomycetota</taxon>
        <taxon>Actinomycetes</taxon>
        <taxon>Actinomycetales</taxon>
        <taxon>Actinomycetaceae</taxon>
        <taxon>Actinomyces</taxon>
    </lineage>
</organism>
<dbReference type="SMART" id="SM01266">
    <property type="entry name" value="Mac"/>
    <property type="match status" value="1"/>
</dbReference>
<dbReference type="Proteomes" id="UP000276899">
    <property type="component" value="Chromosome"/>
</dbReference>
<dbReference type="STRING" id="1278298.GCA_000428685_02372"/>
<reference evidence="6 7" key="1">
    <citation type="submission" date="2018-12" db="EMBL/GenBank/DDBJ databases">
        <authorList>
            <consortium name="Pathogen Informatics"/>
        </authorList>
    </citation>
    <scope>NUCLEOTIDE SEQUENCE [LARGE SCALE GENOMIC DNA]</scope>
    <source>
        <strain evidence="6 7">NCTC11923</strain>
    </source>
</reference>
<sequence length="214" mass="23055">MDIMDNPYVFDDAETRRRLNTGELYTDFGPGLEDLEEERNRGKELVERYNATSIRNPEQRAAIAAELFASFGSSWLETPIYCAYGSHTTIGDHCWFNTGTTLIDDAEIRIGNGVLFGPHVTLATAGHPLDPELRLTGAQFSAVITIEDGAWLGANVTVLPGVTIGEGAVVAAGAVVGAHVPPRTVVAGVPARIVRAIIPDDREGFRPPRTLGQD</sequence>
<keyword evidence="2 6" id="KW-0808">Transferase</keyword>
<dbReference type="InterPro" id="IPR018357">
    <property type="entry name" value="Hexapep_transf_CS"/>
</dbReference>
<dbReference type="GO" id="GO:0005829">
    <property type="term" value="C:cytosol"/>
    <property type="evidence" value="ECO:0007669"/>
    <property type="project" value="TreeGrafter"/>
</dbReference>
<evidence type="ECO:0000313" key="6">
    <source>
        <dbReference type="EMBL" id="VEG73791.1"/>
    </source>
</evidence>
<evidence type="ECO:0000256" key="1">
    <source>
        <dbReference type="ARBA" id="ARBA00007274"/>
    </source>
</evidence>
<dbReference type="Pfam" id="PF00132">
    <property type="entry name" value="Hexapep"/>
    <property type="match status" value="1"/>
</dbReference>
<comment type="similarity">
    <text evidence="1">Belongs to the transferase hexapeptide repeat family.</text>
</comment>
<evidence type="ECO:0000256" key="3">
    <source>
        <dbReference type="ARBA" id="ARBA00022737"/>
    </source>
</evidence>
<dbReference type="GO" id="GO:0008870">
    <property type="term" value="F:galactoside O-acetyltransferase activity"/>
    <property type="evidence" value="ECO:0007669"/>
    <property type="project" value="UniProtKB-EC"/>
</dbReference>
<dbReference type="CDD" id="cd03357">
    <property type="entry name" value="LbH_MAT_GAT"/>
    <property type="match status" value="1"/>
</dbReference>
<dbReference type="InterPro" id="IPR051159">
    <property type="entry name" value="Hexapeptide_acetyltransf"/>
</dbReference>
<dbReference type="AlphaFoldDB" id="A0A3S4TB28"/>
<dbReference type="PANTHER" id="PTHR23416">
    <property type="entry name" value="SIALIC ACID SYNTHASE-RELATED"/>
    <property type="match status" value="1"/>
</dbReference>
<dbReference type="KEGG" id="asla:NCTC11923_00403"/>
<evidence type="ECO:0000256" key="4">
    <source>
        <dbReference type="ARBA" id="ARBA00023315"/>
    </source>
</evidence>
<dbReference type="InterPro" id="IPR011004">
    <property type="entry name" value="Trimer_LpxA-like_sf"/>
</dbReference>
<keyword evidence="4 6" id="KW-0012">Acyltransferase</keyword>
<dbReference type="SUPFAM" id="SSF51161">
    <property type="entry name" value="Trimeric LpxA-like enzymes"/>
    <property type="match status" value="1"/>
</dbReference>
<keyword evidence="7" id="KW-1185">Reference proteome</keyword>